<feature type="non-terminal residue" evidence="1">
    <location>
        <position position="1"/>
    </location>
</feature>
<proteinExistence type="predicted"/>
<name>A0A8S3D6C9_9BILA</name>
<protein>
    <submittedName>
        <fullName evidence="1">Uncharacterized protein</fullName>
    </submittedName>
</protein>
<dbReference type="Proteomes" id="UP000681720">
    <property type="component" value="Unassembled WGS sequence"/>
</dbReference>
<reference evidence="1" key="1">
    <citation type="submission" date="2021-02" db="EMBL/GenBank/DDBJ databases">
        <authorList>
            <person name="Nowell W R."/>
        </authorList>
    </citation>
    <scope>NUCLEOTIDE SEQUENCE</scope>
</reference>
<dbReference type="EMBL" id="CAJOBJ010202412">
    <property type="protein sequence ID" value="CAF4986986.1"/>
    <property type="molecule type" value="Genomic_DNA"/>
</dbReference>
<dbReference type="AlphaFoldDB" id="A0A8S3D6C9"/>
<evidence type="ECO:0000313" key="1">
    <source>
        <dbReference type="EMBL" id="CAF4986986.1"/>
    </source>
</evidence>
<comment type="caution">
    <text evidence="1">The sequence shown here is derived from an EMBL/GenBank/DDBJ whole genome shotgun (WGS) entry which is preliminary data.</text>
</comment>
<organism evidence="1 2">
    <name type="scientific">Rotaria magnacalcarata</name>
    <dbReference type="NCBI Taxonomy" id="392030"/>
    <lineage>
        <taxon>Eukaryota</taxon>
        <taxon>Metazoa</taxon>
        <taxon>Spiralia</taxon>
        <taxon>Gnathifera</taxon>
        <taxon>Rotifera</taxon>
        <taxon>Eurotatoria</taxon>
        <taxon>Bdelloidea</taxon>
        <taxon>Philodinida</taxon>
        <taxon>Philodinidae</taxon>
        <taxon>Rotaria</taxon>
    </lineage>
</organism>
<evidence type="ECO:0000313" key="2">
    <source>
        <dbReference type="Proteomes" id="UP000681720"/>
    </source>
</evidence>
<accession>A0A8S3D6C9</accession>
<gene>
    <name evidence="1" type="ORF">GIL414_LOCUS56385</name>
</gene>
<sequence length="101" mass="11587">MASRNQRKTAGHYLRYGIQHLICPSVSLVILFSELILYNNNDEVITKTKFLEASKDNYIEQTKCGVPRPDQTRPILLLATHSKVFEKVLLERVSNWAEGAR</sequence>